<dbReference type="RefSeq" id="WP_106131413.1">
    <property type="nucleotide sequence ID" value="NZ_PVZG01000045.1"/>
</dbReference>
<dbReference type="EMBL" id="PVZG01000045">
    <property type="protein sequence ID" value="PRY18719.1"/>
    <property type="molecule type" value="Genomic_DNA"/>
</dbReference>
<dbReference type="InterPro" id="IPR016032">
    <property type="entry name" value="Sig_transdc_resp-reg_C-effctor"/>
</dbReference>
<dbReference type="GO" id="GO:0006355">
    <property type="term" value="P:regulation of DNA-templated transcription"/>
    <property type="evidence" value="ECO:0007669"/>
    <property type="project" value="InterPro"/>
</dbReference>
<evidence type="ECO:0000256" key="1">
    <source>
        <dbReference type="ARBA" id="ARBA00022741"/>
    </source>
</evidence>
<evidence type="ECO:0000313" key="4">
    <source>
        <dbReference type="EMBL" id="PRY18719.1"/>
    </source>
</evidence>
<dbReference type="GO" id="GO:0004016">
    <property type="term" value="F:adenylate cyclase activity"/>
    <property type="evidence" value="ECO:0007669"/>
    <property type="project" value="TreeGrafter"/>
</dbReference>
<dbReference type="OrthoDB" id="5476461at2"/>
<protein>
    <submittedName>
        <fullName evidence="4">Putative ATPase</fullName>
    </submittedName>
</protein>
<dbReference type="CDD" id="cd06170">
    <property type="entry name" value="LuxR_C_like"/>
    <property type="match status" value="1"/>
</dbReference>
<dbReference type="PROSITE" id="PS50043">
    <property type="entry name" value="HTH_LUXR_2"/>
    <property type="match status" value="1"/>
</dbReference>
<dbReference type="Gene3D" id="1.25.40.10">
    <property type="entry name" value="Tetratricopeptide repeat domain"/>
    <property type="match status" value="1"/>
</dbReference>
<evidence type="ECO:0000256" key="2">
    <source>
        <dbReference type="ARBA" id="ARBA00022840"/>
    </source>
</evidence>
<dbReference type="InterPro" id="IPR000792">
    <property type="entry name" value="Tscrpt_reg_LuxR_C"/>
</dbReference>
<dbReference type="InterPro" id="IPR036388">
    <property type="entry name" value="WH-like_DNA-bd_sf"/>
</dbReference>
<sequence>MASEVDEAPLAGRTDILTSVQADLLAAGAGGTAAVFVTGESGVGKSRLLRETADAMRAAGAAVLNGACLDIGDASPLHPVLQALRHAGVQPGPGPADPAQDGAGALLERVSRELRSLARGRRLLLVLDDLQWADRSTRQMLLYLLAGLGEISLSVLAAVRSESLHGAHPLRRVLAELRRLRSVRVIDLAPLDQDATAELVRAIAGDDVAPEDADRVFKRSGGNPFVAEELARDLRDGRVELSDTLREIFLSRVDELPQHAHDVVHAVAAGVEPVEHALLARVLPLPEAELIEAVRAAVAHRFVTSAADGYRLRHRVVAEVLEHEVLPAEHAARHRRYAEAIDAVPGEPDHARLAHHWQQAGEPIRALPSVIAAARAAESLYGFAEAYRYWALALTLTSDDWPERTELLGHTAESAHRCGEHQRALTTLEQLAARPDGPGVCELHLRRARYLAAAGRTPAAEIEYERALAAPECSPAEKASAAANLAELLVHLGRYADAGVRARDALELAERADGSTADLVRASAALGFSLAFREDPDAGLAVIRQAVEIAERAGHPDDVGCAYLHLAELLTGPLNNVEEGVLVARRGAEKLAAMGQGRTYQTRLLAIAANGLFRAGQWAESAQVLDDAMRHRPSGADAVEILLSRCRLWVGFGDVEAADRDLDAVATILAGGGARHVLPMLTLRAGLAMWQGRHAEARAAVQRGLTETRSDDLVLLGVLAWHGLRAEAEAQAGGEVPVDPGAVRRLQAVVERMVRGAGNAAPPVRAVVDGYLDLCTAELSRIEQRNDPDLWARAAQAWDRRKQPYPAAYSRLRQAEASFSRRTRRAAATTAIREAYETARAMGAKPFAAEVTQVAARARVALTGDEDVTPAAPTGDGLEMLTDREREVLAAVAEGLTNREIGQALFISERTVGVHVGHIFDKLQVRTRVQASRVFLRAA</sequence>
<evidence type="ECO:0000313" key="5">
    <source>
        <dbReference type="Proteomes" id="UP000239209"/>
    </source>
</evidence>
<dbReference type="GO" id="GO:0003677">
    <property type="term" value="F:DNA binding"/>
    <property type="evidence" value="ECO:0007669"/>
    <property type="project" value="InterPro"/>
</dbReference>
<feature type="domain" description="HTH luxR-type" evidence="3">
    <location>
        <begin position="874"/>
        <end position="939"/>
    </location>
</feature>
<dbReference type="Pfam" id="PF13191">
    <property type="entry name" value="AAA_16"/>
    <property type="match status" value="1"/>
</dbReference>
<dbReference type="AlphaFoldDB" id="A0A2T0RC54"/>
<dbReference type="PRINTS" id="PR00038">
    <property type="entry name" value="HTHLUXR"/>
</dbReference>
<dbReference type="Gene3D" id="3.40.50.300">
    <property type="entry name" value="P-loop containing nucleotide triphosphate hydrolases"/>
    <property type="match status" value="1"/>
</dbReference>
<dbReference type="SMART" id="SM00421">
    <property type="entry name" value="HTH_LUXR"/>
    <property type="match status" value="1"/>
</dbReference>
<keyword evidence="5" id="KW-1185">Reference proteome</keyword>
<dbReference type="Gene3D" id="1.10.10.10">
    <property type="entry name" value="Winged helix-like DNA-binding domain superfamily/Winged helix DNA-binding domain"/>
    <property type="match status" value="1"/>
</dbReference>
<dbReference type="PANTHER" id="PTHR16305:SF35">
    <property type="entry name" value="TRANSCRIPTIONAL ACTIVATOR DOMAIN"/>
    <property type="match status" value="1"/>
</dbReference>
<dbReference type="PROSITE" id="PS00622">
    <property type="entry name" value="HTH_LUXR_1"/>
    <property type="match status" value="1"/>
</dbReference>
<dbReference type="SUPFAM" id="SSF48452">
    <property type="entry name" value="TPR-like"/>
    <property type="match status" value="2"/>
</dbReference>
<dbReference type="PROSITE" id="PS00675">
    <property type="entry name" value="SIGMA54_INTERACT_1"/>
    <property type="match status" value="1"/>
</dbReference>
<organism evidence="4 5">
    <name type="scientific">Pseudosporangium ferrugineum</name>
    <dbReference type="NCBI Taxonomy" id="439699"/>
    <lineage>
        <taxon>Bacteria</taxon>
        <taxon>Bacillati</taxon>
        <taxon>Actinomycetota</taxon>
        <taxon>Actinomycetes</taxon>
        <taxon>Micromonosporales</taxon>
        <taxon>Micromonosporaceae</taxon>
        <taxon>Pseudosporangium</taxon>
    </lineage>
</organism>
<dbReference type="InterPro" id="IPR011990">
    <property type="entry name" value="TPR-like_helical_dom_sf"/>
</dbReference>
<keyword evidence="1" id="KW-0547">Nucleotide-binding</keyword>
<dbReference type="InterPro" id="IPR041664">
    <property type="entry name" value="AAA_16"/>
</dbReference>
<name>A0A2T0RC54_9ACTN</name>
<dbReference type="InterPro" id="IPR027417">
    <property type="entry name" value="P-loop_NTPase"/>
</dbReference>
<dbReference type="SUPFAM" id="SSF46894">
    <property type="entry name" value="C-terminal effector domain of the bipartite response regulators"/>
    <property type="match status" value="1"/>
</dbReference>
<comment type="caution">
    <text evidence="4">The sequence shown here is derived from an EMBL/GenBank/DDBJ whole genome shotgun (WGS) entry which is preliminary data.</text>
</comment>
<accession>A0A2T0RC54</accession>
<dbReference type="Pfam" id="PF00196">
    <property type="entry name" value="GerE"/>
    <property type="match status" value="1"/>
</dbReference>
<proteinExistence type="predicted"/>
<dbReference type="SUPFAM" id="SSF52540">
    <property type="entry name" value="P-loop containing nucleoside triphosphate hydrolases"/>
    <property type="match status" value="1"/>
</dbReference>
<dbReference type="GO" id="GO:0005524">
    <property type="term" value="F:ATP binding"/>
    <property type="evidence" value="ECO:0007669"/>
    <property type="project" value="UniProtKB-KW"/>
</dbReference>
<dbReference type="Proteomes" id="UP000239209">
    <property type="component" value="Unassembled WGS sequence"/>
</dbReference>
<dbReference type="InterPro" id="IPR025662">
    <property type="entry name" value="Sigma_54_int_dom_ATP-bd_1"/>
</dbReference>
<evidence type="ECO:0000259" key="3">
    <source>
        <dbReference type="PROSITE" id="PS50043"/>
    </source>
</evidence>
<dbReference type="GO" id="GO:0005737">
    <property type="term" value="C:cytoplasm"/>
    <property type="evidence" value="ECO:0007669"/>
    <property type="project" value="TreeGrafter"/>
</dbReference>
<reference evidence="4 5" key="1">
    <citation type="submission" date="2018-03" db="EMBL/GenBank/DDBJ databases">
        <title>Genomic Encyclopedia of Archaeal and Bacterial Type Strains, Phase II (KMG-II): from individual species to whole genera.</title>
        <authorList>
            <person name="Goeker M."/>
        </authorList>
    </citation>
    <scope>NUCLEOTIDE SEQUENCE [LARGE SCALE GENOMIC DNA]</scope>
    <source>
        <strain evidence="4 5">DSM 45348</strain>
    </source>
</reference>
<keyword evidence="2" id="KW-0067">ATP-binding</keyword>
<dbReference type="PANTHER" id="PTHR16305">
    <property type="entry name" value="TESTICULAR SOLUBLE ADENYLYL CYCLASE"/>
    <property type="match status" value="1"/>
</dbReference>
<gene>
    <name evidence="4" type="ORF">CLV70_1459</name>
</gene>